<comment type="caution">
    <text evidence="1">The sequence shown here is derived from an EMBL/GenBank/DDBJ whole genome shotgun (WGS) entry which is preliminary data.</text>
</comment>
<evidence type="ECO:0000313" key="2">
    <source>
        <dbReference type="Proteomes" id="UP000277671"/>
    </source>
</evidence>
<name>A0A495JBP0_9ACTN</name>
<accession>A0A495JBP0</accession>
<dbReference type="EMBL" id="RBKT01000001">
    <property type="protein sequence ID" value="RKR85928.1"/>
    <property type="molecule type" value="Genomic_DNA"/>
</dbReference>
<gene>
    <name evidence="1" type="ORF">BDK92_0145</name>
</gene>
<protein>
    <submittedName>
        <fullName evidence="1">Uncharacterized protein</fullName>
    </submittedName>
</protein>
<proteinExistence type="predicted"/>
<organism evidence="1 2">
    <name type="scientific">Micromonospora pisi</name>
    <dbReference type="NCBI Taxonomy" id="589240"/>
    <lineage>
        <taxon>Bacteria</taxon>
        <taxon>Bacillati</taxon>
        <taxon>Actinomycetota</taxon>
        <taxon>Actinomycetes</taxon>
        <taxon>Micromonosporales</taxon>
        <taxon>Micromonosporaceae</taxon>
        <taxon>Micromonospora</taxon>
    </lineage>
</organism>
<reference evidence="1 2" key="1">
    <citation type="submission" date="2018-10" db="EMBL/GenBank/DDBJ databases">
        <title>Sequencing the genomes of 1000 actinobacteria strains.</title>
        <authorList>
            <person name="Klenk H.-P."/>
        </authorList>
    </citation>
    <scope>NUCLEOTIDE SEQUENCE [LARGE SCALE GENOMIC DNA]</scope>
    <source>
        <strain evidence="1 2">DSM 45175</strain>
    </source>
</reference>
<sequence length="86" mass="10035">MVARGDRGFDWTREFIDLDRSAYPLLSGVCAYLDTVFNQRQVPMLVDELDRLPDGSVLSEESRGEIRRLCAMVRERSHHYLWFVGD</sequence>
<dbReference type="Proteomes" id="UP000277671">
    <property type="component" value="Unassembled WGS sequence"/>
</dbReference>
<dbReference type="AlphaFoldDB" id="A0A495JBP0"/>
<keyword evidence="2" id="KW-1185">Reference proteome</keyword>
<evidence type="ECO:0000313" key="1">
    <source>
        <dbReference type="EMBL" id="RKR85928.1"/>
    </source>
</evidence>